<dbReference type="PANTHER" id="PTHR45947:SF3">
    <property type="entry name" value="SULFOQUINOVOSYL TRANSFERASE SQD2"/>
    <property type="match status" value="1"/>
</dbReference>
<feature type="domain" description="Glycosyltransferase subfamily 4-like N-terminal" evidence="2">
    <location>
        <begin position="14"/>
        <end position="183"/>
    </location>
</feature>
<keyword evidence="4" id="KW-1185">Reference proteome</keyword>
<evidence type="ECO:0000313" key="3">
    <source>
        <dbReference type="EMBL" id="GKT06141.1"/>
    </source>
</evidence>
<reference evidence="3 4" key="1">
    <citation type="submission" date="2022-03" db="EMBL/GenBank/DDBJ databases">
        <title>Draft genome sequence of Furfurilactobacillus curtus JCM 31185.</title>
        <authorList>
            <person name="Suzuki S."/>
            <person name="Endo A."/>
            <person name="Kajikawa A."/>
        </authorList>
    </citation>
    <scope>NUCLEOTIDE SEQUENCE [LARGE SCALE GENOMIC DNA]</scope>
    <source>
        <strain evidence="3 4">JCM 31185</strain>
    </source>
</reference>
<dbReference type="PANTHER" id="PTHR45947">
    <property type="entry name" value="SULFOQUINOVOSYL TRANSFERASE SQD2"/>
    <property type="match status" value="1"/>
</dbReference>
<dbReference type="InterPro" id="IPR050194">
    <property type="entry name" value="Glycosyltransferase_grp1"/>
</dbReference>
<protein>
    <submittedName>
        <fullName evidence="3">1,2-diacylglycerol 3-glucosyltransferase</fullName>
    </submittedName>
</protein>
<dbReference type="CDD" id="cd03817">
    <property type="entry name" value="GT4_UGDG-like"/>
    <property type="match status" value="1"/>
</dbReference>
<dbReference type="Pfam" id="PF13439">
    <property type="entry name" value="Glyco_transf_4"/>
    <property type="match status" value="1"/>
</dbReference>
<dbReference type="InterPro" id="IPR028098">
    <property type="entry name" value="Glyco_trans_4-like_N"/>
</dbReference>
<accession>A0ABQ5JNK7</accession>
<organism evidence="3 4">
    <name type="scientific">Furfurilactobacillus curtus</name>
    <dbReference type="NCBI Taxonomy" id="1746200"/>
    <lineage>
        <taxon>Bacteria</taxon>
        <taxon>Bacillati</taxon>
        <taxon>Bacillota</taxon>
        <taxon>Bacilli</taxon>
        <taxon>Lactobacillales</taxon>
        <taxon>Lactobacillaceae</taxon>
        <taxon>Furfurilactobacillus</taxon>
    </lineage>
</organism>
<dbReference type="Gene3D" id="3.40.50.2000">
    <property type="entry name" value="Glycogen Phosphorylase B"/>
    <property type="match status" value="2"/>
</dbReference>
<feature type="domain" description="Glycosyl transferase family 1" evidence="1">
    <location>
        <begin position="193"/>
        <end position="349"/>
    </location>
</feature>
<dbReference type="EMBL" id="BQXO01000004">
    <property type="protein sequence ID" value="GKT06141.1"/>
    <property type="molecule type" value="Genomic_DNA"/>
</dbReference>
<evidence type="ECO:0000313" key="4">
    <source>
        <dbReference type="Proteomes" id="UP001628078"/>
    </source>
</evidence>
<comment type="caution">
    <text evidence="3">The sequence shown here is derived from an EMBL/GenBank/DDBJ whole genome shotgun (WGS) entry which is preliminary data.</text>
</comment>
<gene>
    <name evidence="3" type="ORF">JCM31185_14290</name>
</gene>
<dbReference type="SUPFAM" id="SSF53756">
    <property type="entry name" value="UDP-Glycosyltransferase/glycogen phosphorylase"/>
    <property type="match status" value="1"/>
</dbReference>
<dbReference type="Proteomes" id="UP001628078">
    <property type="component" value="Unassembled WGS sequence"/>
</dbReference>
<dbReference type="Pfam" id="PF00534">
    <property type="entry name" value="Glycos_transf_1"/>
    <property type="match status" value="1"/>
</dbReference>
<dbReference type="InterPro" id="IPR001296">
    <property type="entry name" value="Glyco_trans_1"/>
</dbReference>
<dbReference type="RefSeq" id="WP_407884040.1">
    <property type="nucleotide sequence ID" value="NZ_BQXO01000004.1"/>
</dbReference>
<evidence type="ECO:0000259" key="1">
    <source>
        <dbReference type="Pfam" id="PF00534"/>
    </source>
</evidence>
<name>A0ABQ5JNK7_9LACO</name>
<sequence length="393" mass="44016">MNIGIFTDTYFPQVSGVATSIKTLRDQLEQNGHSVYIFTSTDPKVDKDVYERNIFRFPSVPFVSFTDRRIAVAGVFRALQIARDLNLDLIHTQTEFSMGLMGKFIAHTLKIPVLHTYHTMYEDYLHYVANGKLLHPRQVKSMSRAYLHGVEGVVAPSDRVLTTLRSYGVKIPIRVIPTGVNLSQYEQTPVDSKLRQELHFAVDTPVLLSLSRLAFEKNIHEIIMAMPDVLAQQPTAQLVIVGDGPAREDLQTQVAQMGLNDHITFTGEISNDRVSEYYHMADVFVSASDSESQGLTYIEAIAAGLPIVVMSSPYTDELLTSPTVGKVFKQQSELVADVDAYLSGAIDLRDQTVRQRLLYEISADAFGKRILQFYADAQLIYQEDSEKSAKLSD</sequence>
<evidence type="ECO:0000259" key="2">
    <source>
        <dbReference type="Pfam" id="PF13439"/>
    </source>
</evidence>
<proteinExistence type="predicted"/>